<dbReference type="InterPro" id="IPR005150">
    <property type="entry name" value="Cellulose_synth"/>
</dbReference>
<evidence type="ECO:0008006" key="11">
    <source>
        <dbReference type="Google" id="ProtNLM"/>
    </source>
</evidence>
<evidence type="ECO:0000256" key="8">
    <source>
        <dbReference type="SAM" id="Phobius"/>
    </source>
</evidence>
<keyword evidence="4 8" id="KW-0812">Transmembrane</keyword>
<dbReference type="Pfam" id="PF03552">
    <property type="entry name" value="Cellulose_synt"/>
    <property type="match status" value="2"/>
</dbReference>
<proteinExistence type="predicted"/>
<feature type="transmembrane region" description="Helical" evidence="8">
    <location>
        <begin position="48"/>
        <end position="67"/>
    </location>
</feature>
<feature type="transmembrane region" description="Helical" evidence="8">
    <location>
        <begin position="18"/>
        <end position="36"/>
    </location>
</feature>
<evidence type="ECO:0000256" key="1">
    <source>
        <dbReference type="ARBA" id="ARBA00004127"/>
    </source>
</evidence>
<keyword evidence="3" id="KW-0808">Transferase</keyword>
<evidence type="ECO:0000313" key="10">
    <source>
        <dbReference type="Proteomes" id="UP001642487"/>
    </source>
</evidence>
<evidence type="ECO:0000256" key="4">
    <source>
        <dbReference type="ARBA" id="ARBA00022692"/>
    </source>
</evidence>
<keyword evidence="5 8" id="KW-1133">Transmembrane helix</keyword>
<keyword evidence="6 8" id="KW-0472">Membrane</keyword>
<dbReference type="InterPro" id="IPR029044">
    <property type="entry name" value="Nucleotide-diphossugar_trans"/>
</dbReference>
<keyword evidence="2" id="KW-0328">Glycosyltransferase</keyword>
<evidence type="ECO:0000256" key="2">
    <source>
        <dbReference type="ARBA" id="ARBA00022676"/>
    </source>
</evidence>
<feature type="transmembrane region" description="Helical" evidence="8">
    <location>
        <begin position="706"/>
        <end position="724"/>
    </location>
</feature>
<evidence type="ECO:0000256" key="6">
    <source>
        <dbReference type="ARBA" id="ARBA00023136"/>
    </source>
</evidence>
<organism evidence="9 10">
    <name type="scientific">Citrullus colocynthis</name>
    <name type="common">colocynth</name>
    <dbReference type="NCBI Taxonomy" id="252529"/>
    <lineage>
        <taxon>Eukaryota</taxon>
        <taxon>Viridiplantae</taxon>
        <taxon>Streptophyta</taxon>
        <taxon>Embryophyta</taxon>
        <taxon>Tracheophyta</taxon>
        <taxon>Spermatophyta</taxon>
        <taxon>Magnoliopsida</taxon>
        <taxon>eudicotyledons</taxon>
        <taxon>Gunneridae</taxon>
        <taxon>Pentapetalae</taxon>
        <taxon>rosids</taxon>
        <taxon>fabids</taxon>
        <taxon>Cucurbitales</taxon>
        <taxon>Cucurbitaceae</taxon>
        <taxon>Benincaseae</taxon>
        <taxon>Citrullus</taxon>
    </lineage>
</organism>
<reference evidence="9 10" key="1">
    <citation type="submission" date="2024-03" db="EMBL/GenBank/DDBJ databases">
        <authorList>
            <person name="Gkanogiannis A."/>
            <person name="Becerra Lopez-Lavalle L."/>
        </authorList>
    </citation>
    <scope>NUCLEOTIDE SEQUENCE [LARGE SCALE GENOMIC DNA]</scope>
</reference>
<evidence type="ECO:0000256" key="3">
    <source>
        <dbReference type="ARBA" id="ARBA00022679"/>
    </source>
</evidence>
<keyword evidence="7" id="KW-0961">Cell wall biogenesis/degradation</keyword>
<dbReference type="EMBL" id="OZ021736">
    <property type="protein sequence ID" value="CAK9315545.1"/>
    <property type="molecule type" value="Genomic_DNA"/>
</dbReference>
<feature type="transmembrane region" description="Helical" evidence="8">
    <location>
        <begin position="676"/>
        <end position="694"/>
    </location>
</feature>
<evidence type="ECO:0000256" key="7">
    <source>
        <dbReference type="ARBA" id="ARBA00023316"/>
    </source>
</evidence>
<sequence length="730" mass="82847">MAAPLFERVAIKRGIDTILDATIFLLLLSLLGYRLHFLRTNGFHGLHFTAFLCEFYFTFTFFLLITIKSNPLRFITYPHRLLKRVEEIPAVDVFVTTADPSLEPPIMTVNTVLSILAVDYPVNKLGCYVSDDGCSPITFYCLTEAVKFGKIWVPFCKKYGIRLRAPFRYFSNALEAEQDRSQEFLHEWNIIKGEYEMLCRKIKEANETRDAGDLPFFSGTDSKNHAPIIKIIWENKEYENVLPHLIYVSRGKRLKHPHHYKAGAMNVLTRVSGLMTNAPFILNVDCDMFVNDSNAILQGICPFIDPKNDKEVAYVQFPQRFYDGLKDDLYGNQLIVSMECIVPGLAGSQGPSYMGTGCIHRRKVLYGQSPNELNINGNILGSKLYKTFGNSEDFIKSTTSALMGIADYPKSLQCSIEALHKVASYNYEDGTCWGAKVGWYYGSVTEDIFTGMMIHGKGWKSIYLNPNPPAFLGCSPTNGPSTFTQLKRWTTGFLEILFTKNCPIFATLFGKLHPKLCIFYVWIYLWGPLSIPELCYSLLPAYSLLSNSHFLPRVHEREIFIPLLLLVLYNLQQVLLFLKTGQSIRAYWNNQRMAIVNTMCPHFFGVVGIVLKLLGLSETMFEVTKKDSSSSDDDGETDEGSFIFDESPLFLPGTTVLMMQLTALFTSIWRRPAKPGGVGEVICSVWLILCFWPFLKGMFRKGRYGIPFSTICKSSSLTLLFVYLSEKKKI</sequence>
<dbReference type="Gene3D" id="3.90.550.10">
    <property type="entry name" value="Spore Coat Polysaccharide Biosynthesis Protein SpsA, Chain A"/>
    <property type="match status" value="1"/>
</dbReference>
<evidence type="ECO:0000313" key="9">
    <source>
        <dbReference type="EMBL" id="CAK9315545.1"/>
    </source>
</evidence>
<dbReference type="Proteomes" id="UP001642487">
    <property type="component" value="Chromosome 2"/>
</dbReference>
<feature type="transmembrane region" description="Helical" evidence="8">
    <location>
        <begin position="649"/>
        <end position="669"/>
    </location>
</feature>
<protein>
    <recommendedName>
        <fullName evidence="11">Cellulose synthase-like protein H1</fullName>
    </recommendedName>
</protein>
<evidence type="ECO:0000256" key="5">
    <source>
        <dbReference type="ARBA" id="ARBA00022989"/>
    </source>
</evidence>
<comment type="subcellular location">
    <subcellularLocation>
        <location evidence="1">Endomembrane system</location>
        <topology evidence="1">Multi-pass membrane protein</topology>
    </subcellularLocation>
</comment>
<keyword evidence="10" id="KW-1185">Reference proteome</keyword>
<gene>
    <name evidence="9" type="ORF">CITCOLO1_LOCUS7344</name>
</gene>
<feature type="transmembrane region" description="Helical" evidence="8">
    <location>
        <begin position="599"/>
        <end position="617"/>
    </location>
</feature>
<accession>A0ABP0Y9K7</accession>
<dbReference type="PANTHER" id="PTHR13301">
    <property type="entry name" value="X-BOX TRANSCRIPTION FACTOR-RELATED"/>
    <property type="match status" value="1"/>
</dbReference>
<feature type="transmembrane region" description="Helical" evidence="8">
    <location>
        <begin position="559"/>
        <end position="578"/>
    </location>
</feature>
<name>A0ABP0Y9K7_9ROSI</name>
<dbReference type="SUPFAM" id="SSF53448">
    <property type="entry name" value="Nucleotide-diphospho-sugar transferases"/>
    <property type="match status" value="1"/>
</dbReference>